<feature type="site" description="Lowers pKa of active site Cys" evidence="3">
    <location>
        <position position="252"/>
    </location>
</feature>
<accession>A0A1H9EJ02</accession>
<feature type="active site" description="Nucleophile" evidence="1">
    <location>
        <position position="63"/>
    </location>
</feature>
<evidence type="ECO:0000256" key="2">
    <source>
        <dbReference type="PIRSR" id="PIRSR015753-2"/>
    </source>
</evidence>
<dbReference type="InterPro" id="IPR040079">
    <property type="entry name" value="Glutathione_S-Trfase"/>
</dbReference>
<dbReference type="GO" id="GO:0005737">
    <property type="term" value="C:cytoplasm"/>
    <property type="evidence" value="ECO:0007669"/>
    <property type="project" value="TreeGrafter"/>
</dbReference>
<feature type="binding site" evidence="2">
    <location>
        <begin position="147"/>
        <end position="148"/>
    </location>
    <ligand>
        <name>glutathione</name>
        <dbReference type="ChEBI" id="CHEBI:57925"/>
    </ligand>
</feature>
<dbReference type="Proteomes" id="UP000198833">
    <property type="component" value="Unassembled WGS sequence"/>
</dbReference>
<dbReference type="SFLD" id="SFLDG01206">
    <property type="entry name" value="Xi.1"/>
    <property type="match status" value="1"/>
</dbReference>
<dbReference type="InterPro" id="IPR016639">
    <property type="entry name" value="GST_Omega/GSH"/>
</dbReference>
<dbReference type="SFLD" id="SFLDS00019">
    <property type="entry name" value="Glutathione_Transferase_(cytos"/>
    <property type="match status" value="1"/>
</dbReference>
<dbReference type="SUPFAM" id="SSF52833">
    <property type="entry name" value="Thioredoxin-like"/>
    <property type="match status" value="1"/>
</dbReference>
<dbReference type="Pfam" id="PF13409">
    <property type="entry name" value="GST_N_2"/>
    <property type="match status" value="1"/>
</dbReference>
<protein>
    <submittedName>
        <fullName evidence="5">Putative glutathione S-transferase</fullName>
    </submittedName>
</protein>
<organism evidence="5 6">
    <name type="scientific">Ignavigranum ruoffiae</name>
    <dbReference type="NCBI Taxonomy" id="89093"/>
    <lineage>
        <taxon>Bacteria</taxon>
        <taxon>Bacillati</taxon>
        <taxon>Bacillota</taxon>
        <taxon>Bacilli</taxon>
        <taxon>Lactobacillales</taxon>
        <taxon>Aerococcaceae</taxon>
        <taxon>Ignavigranum</taxon>
    </lineage>
</organism>
<proteinExistence type="predicted"/>
<dbReference type="EMBL" id="FOEN01000007">
    <property type="protein sequence ID" value="SEQ25537.1"/>
    <property type="molecule type" value="Genomic_DNA"/>
</dbReference>
<dbReference type="InterPro" id="IPR004045">
    <property type="entry name" value="Glutathione_S-Trfase_N"/>
</dbReference>
<dbReference type="Gene3D" id="3.40.30.10">
    <property type="entry name" value="Glutaredoxin"/>
    <property type="match status" value="1"/>
</dbReference>
<feature type="site" description="Lowers pKa of active site Cys" evidence="3">
    <location>
        <position position="295"/>
    </location>
</feature>
<name>A0A1H9EJ02_9LACT</name>
<evidence type="ECO:0000259" key="4">
    <source>
        <dbReference type="PROSITE" id="PS50405"/>
    </source>
</evidence>
<dbReference type="PROSITE" id="PS50405">
    <property type="entry name" value="GST_CTER"/>
    <property type="match status" value="1"/>
</dbReference>
<reference evidence="5 6" key="1">
    <citation type="submission" date="2016-10" db="EMBL/GenBank/DDBJ databases">
        <authorList>
            <person name="de Groot N.N."/>
        </authorList>
    </citation>
    <scope>NUCLEOTIDE SEQUENCE [LARGE SCALE GENOMIC DNA]</scope>
    <source>
        <strain evidence="5 6">DSM 15695</strain>
    </source>
</reference>
<dbReference type="InterPro" id="IPR036282">
    <property type="entry name" value="Glutathione-S-Trfase_C_sf"/>
</dbReference>
<dbReference type="PANTHER" id="PTHR32419:SF6">
    <property type="entry name" value="GLUTATHIONE S-TRANSFERASE OMEGA-LIKE 1-RELATED"/>
    <property type="match status" value="1"/>
</dbReference>
<dbReference type="OrthoDB" id="9769158at2"/>
<dbReference type="FunFam" id="3.40.30.10:FF:000058">
    <property type="entry name" value="Glutathione S-transferase, omega"/>
    <property type="match status" value="1"/>
</dbReference>
<keyword evidence="6" id="KW-1185">Reference proteome</keyword>
<dbReference type="InterPro" id="IPR036249">
    <property type="entry name" value="Thioredoxin-like_sf"/>
</dbReference>
<dbReference type="GO" id="GO:0004364">
    <property type="term" value="F:glutathione transferase activity"/>
    <property type="evidence" value="ECO:0007669"/>
    <property type="project" value="InterPro"/>
</dbReference>
<dbReference type="PANTHER" id="PTHR32419">
    <property type="entry name" value="GLUTATHIONYL-HYDROQUINONE REDUCTASE"/>
    <property type="match status" value="1"/>
</dbReference>
<dbReference type="CDD" id="cd03190">
    <property type="entry name" value="GST_C_Omega_like"/>
    <property type="match status" value="1"/>
</dbReference>
<feature type="active site" description="Proton donor/acceptor" evidence="1">
    <location>
        <position position="194"/>
    </location>
</feature>
<dbReference type="STRING" id="89093.SAMN04488558_10749"/>
<gene>
    <name evidence="5" type="ORF">SAMN04488558_10749</name>
</gene>
<evidence type="ECO:0000313" key="6">
    <source>
        <dbReference type="Proteomes" id="UP000198833"/>
    </source>
</evidence>
<evidence type="ECO:0000256" key="1">
    <source>
        <dbReference type="PIRSR" id="PIRSR015753-1"/>
    </source>
</evidence>
<sequence length="318" mass="37185">MGLLVDGVWQDKWYDTKKSKGHFVRTQTQFRNWITKDGSPGPTGEGGFKAEKDRYHLYVSYACPWASRALIFRKIKGLEDIISLSVVHPYMGENGWTFEEGDGVIPDTVHQFDYLYQVYLNDDPKYTGRVTVPVLFDKKQDRIVSNESADIIRMFNSAFDDLGAKEGDYYPEELREEIDEINELVYHNVNNGVYKAGFATKQEVYEAEVRNLFTTLDKLEERLIDQDYLVGNTLTEADWRLFTTLIRFEPVYFGHFKCNLKHLTDYPNLWNYTKRLYNYPGVSETVNFDHIKRHYYMSHPTINPNQIVPLGPDLDYTV</sequence>
<dbReference type="RefSeq" id="WP_092571988.1">
    <property type="nucleotide sequence ID" value="NZ_FOEN01000007.1"/>
</dbReference>
<feature type="binding site" evidence="2">
    <location>
        <position position="96"/>
    </location>
    <ligand>
        <name>glutathione</name>
        <dbReference type="ChEBI" id="CHEBI:57925"/>
    </ligand>
</feature>
<feature type="binding site" evidence="2">
    <location>
        <begin position="129"/>
        <end position="132"/>
    </location>
    <ligand>
        <name>glutathione</name>
        <dbReference type="ChEBI" id="CHEBI:57925"/>
    </ligand>
</feature>
<evidence type="ECO:0000256" key="3">
    <source>
        <dbReference type="PIRSR" id="PIRSR015753-3"/>
    </source>
</evidence>
<keyword evidence="5" id="KW-0808">Transferase</keyword>
<evidence type="ECO:0000313" key="5">
    <source>
        <dbReference type="EMBL" id="SEQ25537.1"/>
    </source>
</evidence>
<dbReference type="SUPFAM" id="SSF47616">
    <property type="entry name" value="GST C-terminal domain-like"/>
    <property type="match status" value="1"/>
</dbReference>
<dbReference type="Gene3D" id="1.20.1050.10">
    <property type="match status" value="1"/>
</dbReference>
<dbReference type="PIRSF" id="PIRSF015753">
    <property type="entry name" value="GST"/>
    <property type="match status" value="1"/>
</dbReference>
<dbReference type="InterPro" id="IPR047047">
    <property type="entry name" value="GST_Omega-like_C"/>
</dbReference>
<dbReference type="AlphaFoldDB" id="A0A1H9EJ02"/>
<feature type="domain" description="GST C-terminal" evidence="4">
    <location>
        <begin position="171"/>
        <end position="295"/>
    </location>
</feature>
<dbReference type="InterPro" id="IPR010987">
    <property type="entry name" value="Glutathione-S-Trfase_C-like"/>
</dbReference>
<dbReference type="Pfam" id="PF13410">
    <property type="entry name" value="GST_C_2"/>
    <property type="match status" value="1"/>
</dbReference>
<dbReference type="SFLD" id="SFLDG01148">
    <property type="entry name" value="Xi_(cytGST)"/>
    <property type="match status" value="1"/>
</dbReference>